<feature type="region of interest" description="Disordered" evidence="1">
    <location>
        <begin position="1"/>
        <end position="48"/>
    </location>
</feature>
<reference evidence="2" key="1">
    <citation type="submission" date="2023-06" db="EMBL/GenBank/DDBJ databases">
        <title>Genome-scale phylogeny and comparative genomics of the fungal order Sordariales.</title>
        <authorList>
            <consortium name="Lawrence Berkeley National Laboratory"/>
            <person name="Hensen N."/>
            <person name="Bonometti L."/>
            <person name="Westerberg I."/>
            <person name="Brannstrom I.O."/>
            <person name="Guillou S."/>
            <person name="Cros-Aarteil S."/>
            <person name="Calhoun S."/>
            <person name="Haridas S."/>
            <person name="Kuo A."/>
            <person name="Mondo S."/>
            <person name="Pangilinan J."/>
            <person name="Riley R."/>
            <person name="Labutti K."/>
            <person name="Andreopoulos B."/>
            <person name="Lipzen A."/>
            <person name="Chen C."/>
            <person name="Yanf M."/>
            <person name="Daum C."/>
            <person name="Ng V."/>
            <person name="Clum A."/>
            <person name="Steindorff A."/>
            <person name="Ohm R."/>
            <person name="Martin F."/>
            <person name="Silar P."/>
            <person name="Natvig D."/>
            <person name="Lalanne C."/>
            <person name="Gautier V."/>
            <person name="Ament-Velasquez S.L."/>
            <person name="Kruys A."/>
            <person name="Hutchinson M.I."/>
            <person name="Powell A.J."/>
            <person name="Barry K."/>
            <person name="Miller A.N."/>
            <person name="Grigoriev I.V."/>
            <person name="Debuchy R."/>
            <person name="Gladieux P."/>
            <person name="Thoren M.H."/>
            <person name="Johannesson H."/>
        </authorList>
    </citation>
    <scope>NUCLEOTIDE SEQUENCE</scope>
    <source>
        <strain evidence="2">CBS 540.89</strain>
    </source>
</reference>
<evidence type="ECO:0000256" key="1">
    <source>
        <dbReference type="SAM" id="MobiDB-lite"/>
    </source>
</evidence>
<organism evidence="2 3">
    <name type="scientific">Apiosordaria backusii</name>
    <dbReference type="NCBI Taxonomy" id="314023"/>
    <lineage>
        <taxon>Eukaryota</taxon>
        <taxon>Fungi</taxon>
        <taxon>Dikarya</taxon>
        <taxon>Ascomycota</taxon>
        <taxon>Pezizomycotina</taxon>
        <taxon>Sordariomycetes</taxon>
        <taxon>Sordariomycetidae</taxon>
        <taxon>Sordariales</taxon>
        <taxon>Lasiosphaeriaceae</taxon>
        <taxon>Apiosordaria</taxon>
    </lineage>
</organism>
<evidence type="ECO:0000313" key="3">
    <source>
        <dbReference type="Proteomes" id="UP001172159"/>
    </source>
</evidence>
<proteinExistence type="predicted"/>
<dbReference type="EMBL" id="JAUKTV010000001">
    <property type="protein sequence ID" value="KAK0748461.1"/>
    <property type="molecule type" value="Genomic_DNA"/>
</dbReference>
<keyword evidence="3" id="KW-1185">Reference proteome</keyword>
<name>A0AA40EZV4_9PEZI</name>
<dbReference type="Proteomes" id="UP001172159">
    <property type="component" value="Unassembled WGS sequence"/>
</dbReference>
<dbReference type="AlphaFoldDB" id="A0AA40EZV4"/>
<sequence>MSTPPPGNSLPADISSPPGVAPIPTESFTNPAPPPGSIHRPKPAPNAVPCTKKEGQLECLGGGLQQGLCSHGWVIPQPVAMGTVCDVESGRIVLAPGGVKEKRWEGKRENLRWGVRYRGVVPAGS</sequence>
<gene>
    <name evidence="2" type="ORF">B0T21DRAFT_356589</name>
</gene>
<accession>A0AA40EZV4</accession>
<evidence type="ECO:0000313" key="2">
    <source>
        <dbReference type="EMBL" id="KAK0748461.1"/>
    </source>
</evidence>
<comment type="caution">
    <text evidence="2">The sequence shown here is derived from an EMBL/GenBank/DDBJ whole genome shotgun (WGS) entry which is preliminary data.</text>
</comment>
<protein>
    <submittedName>
        <fullName evidence="2">Uncharacterized protein</fullName>
    </submittedName>
</protein>